<dbReference type="CDD" id="cd16936">
    <property type="entry name" value="HATPase_RsbW-like"/>
    <property type="match status" value="1"/>
</dbReference>
<dbReference type="PROSITE" id="PS50801">
    <property type="entry name" value="STAS"/>
    <property type="match status" value="1"/>
</dbReference>
<dbReference type="Gene3D" id="3.30.565.10">
    <property type="entry name" value="Histidine kinase-like ATPase, C-terminal domain"/>
    <property type="match status" value="1"/>
</dbReference>
<dbReference type="Proteomes" id="UP000598174">
    <property type="component" value="Unassembled WGS sequence"/>
</dbReference>
<dbReference type="InterPro" id="IPR058548">
    <property type="entry name" value="MlaB-like_STAS"/>
</dbReference>
<keyword evidence="1" id="KW-0418">Kinase</keyword>
<dbReference type="Gene3D" id="3.30.750.24">
    <property type="entry name" value="STAS domain"/>
    <property type="match status" value="1"/>
</dbReference>
<keyword evidence="1" id="KW-0808">Transferase</keyword>
<gene>
    <name evidence="3" type="ORF">Afe05nite_24110</name>
</gene>
<dbReference type="GO" id="GO:0004674">
    <property type="term" value="F:protein serine/threonine kinase activity"/>
    <property type="evidence" value="ECO:0007669"/>
    <property type="project" value="UniProtKB-KW"/>
</dbReference>
<evidence type="ECO:0000313" key="3">
    <source>
        <dbReference type="EMBL" id="GIE10571.1"/>
    </source>
</evidence>
<dbReference type="InterPro" id="IPR003594">
    <property type="entry name" value="HATPase_dom"/>
</dbReference>
<dbReference type="InterPro" id="IPR050267">
    <property type="entry name" value="Anti-sigma-factor_SerPK"/>
</dbReference>
<dbReference type="SUPFAM" id="SSF55874">
    <property type="entry name" value="ATPase domain of HSP90 chaperone/DNA topoisomerase II/histidine kinase"/>
    <property type="match status" value="1"/>
</dbReference>
<dbReference type="GO" id="GO:0005524">
    <property type="term" value="F:ATP binding"/>
    <property type="evidence" value="ECO:0007669"/>
    <property type="project" value="UniProtKB-KW"/>
</dbReference>
<dbReference type="InterPro" id="IPR036890">
    <property type="entry name" value="HATPase_C_sf"/>
</dbReference>
<protein>
    <submittedName>
        <fullName evidence="3">ATP-binding protein</fullName>
    </submittedName>
</protein>
<accession>A0A919IWX1</accession>
<dbReference type="PANTHER" id="PTHR35526">
    <property type="entry name" value="ANTI-SIGMA-F FACTOR RSBW-RELATED"/>
    <property type="match status" value="1"/>
</dbReference>
<dbReference type="RefSeq" id="WP_203817107.1">
    <property type="nucleotide sequence ID" value="NZ_BAAABP010000071.1"/>
</dbReference>
<dbReference type="Pfam" id="PF13466">
    <property type="entry name" value="STAS_2"/>
    <property type="match status" value="1"/>
</dbReference>
<dbReference type="InterPro" id="IPR002645">
    <property type="entry name" value="STAS_dom"/>
</dbReference>
<evidence type="ECO:0000256" key="1">
    <source>
        <dbReference type="ARBA" id="ARBA00022527"/>
    </source>
</evidence>
<dbReference type="AlphaFoldDB" id="A0A919IWX1"/>
<dbReference type="CDD" id="cd07043">
    <property type="entry name" value="STAS_anti-anti-sigma_factors"/>
    <property type="match status" value="1"/>
</dbReference>
<feature type="domain" description="STAS" evidence="2">
    <location>
        <begin position="6"/>
        <end position="96"/>
    </location>
</feature>
<dbReference type="EMBL" id="BOMM01000016">
    <property type="protein sequence ID" value="GIE10571.1"/>
    <property type="molecule type" value="Genomic_DNA"/>
</dbReference>
<dbReference type="PANTHER" id="PTHR35526:SF3">
    <property type="entry name" value="ANTI-SIGMA-F FACTOR RSBW"/>
    <property type="match status" value="1"/>
</dbReference>
<dbReference type="Pfam" id="PF13581">
    <property type="entry name" value="HATPase_c_2"/>
    <property type="match status" value="1"/>
</dbReference>
<organism evidence="3 4">
    <name type="scientific">Paractinoplanes ferrugineus</name>
    <dbReference type="NCBI Taxonomy" id="113564"/>
    <lineage>
        <taxon>Bacteria</taxon>
        <taxon>Bacillati</taxon>
        <taxon>Actinomycetota</taxon>
        <taxon>Actinomycetes</taxon>
        <taxon>Micromonosporales</taxon>
        <taxon>Micromonosporaceae</taxon>
        <taxon>Paractinoplanes</taxon>
    </lineage>
</organism>
<name>A0A919IWX1_9ACTN</name>
<evidence type="ECO:0000313" key="4">
    <source>
        <dbReference type="Proteomes" id="UP000598174"/>
    </source>
</evidence>
<keyword evidence="1" id="KW-0723">Serine/threonine-protein kinase</keyword>
<keyword evidence="3" id="KW-0547">Nucleotide-binding</keyword>
<keyword evidence="3" id="KW-0067">ATP-binding</keyword>
<sequence length="243" mass="25718">MGSRPLGWTTELVAGTALVAVHGRLDVAGTPLMHAVLLKCLAEQPDALLIDLSELELVDPMALSVVTAVARQAARWPGTPLLLCGPTPEVNALVERGRYGRIPVHASVDQARRAVADGRVVVATLGDELLPISGAVRHARDLATEACASWDLTHLIGPASLVVSELVSNAAEHAGTMITVSFARRARHLHIAVRDGSDRPPVKSDSPGLDLRGRGLVLVDTVAQHWGWLPSRDGKVVWATLAA</sequence>
<evidence type="ECO:0000259" key="2">
    <source>
        <dbReference type="PROSITE" id="PS50801"/>
    </source>
</evidence>
<dbReference type="SUPFAM" id="SSF52091">
    <property type="entry name" value="SpoIIaa-like"/>
    <property type="match status" value="1"/>
</dbReference>
<proteinExistence type="predicted"/>
<comment type="caution">
    <text evidence="3">The sequence shown here is derived from an EMBL/GenBank/DDBJ whole genome shotgun (WGS) entry which is preliminary data.</text>
</comment>
<reference evidence="3" key="1">
    <citation type="submission" date="2021-01" db="EMBL/GenBank/DDBJ databases">
        <title>Whole genome shotgun sequence of Actinoplanes ferrugineus NBRC 15555.</title>
        <authorList>
            <person name="Komaki H."/>
            <person name="Tamura T."/>
        </authorList>
    </citation>
    <scope>NUCLEOTIDE SEQUENCE</scope>
    <source>
        <strain evidence="3">NBRC 15555</strain>
    </source>
</reference>
<keyword evidence="4" id="KW-1185">Reference proteome</keyword>
<dbReference type="InterPro" id="IPR036513">
    <property type="entry name" value="STAS_dom_sf"/>
</dbReference>